<dbReference type="GO" id="GO:0005923">
    <property type="term" value="C:bicellular tight junction"/>
    <property type="evidence" value="ECO:0007669"/>
    <property type="project" value="UniProtKB-SubCell"/>
</dbReference>
<evidence type="ECO:0000259" key="9">
    <source>
        <dbReference type="PROSITE" id="PS50835"/>
    </source>
</evidence>
<dbReference type="Gene3D" id="2.60.40.10">
    <property type="entry name" value="Immunoglobulins"/>
    <property type="match status" value="2"/>
</dbReference>
<dbReference type="Proteomes" id="UP000472260">
    <property type="component" value="Unassembled WGS sequence"/>
</dbReference>
<dbReference type="SMART" id="SM00406">
    <property type="entry name" value="IGv"/>
    <property type="match status" value="1"/>
</dbReference>
<proteinExistence type="predicted"/>
<dbReference type="GeneID" id="107696914"/>
<keyword evidence="7" id="KW-0472">Membrane</keyword>
<feature type="compositionally biased region" description="Basic and acidic residues" evidence="6">
    <location>
        <begin position="350"/>
        <end position="360"/>
    </location>
</feature>
<dbReference type="SMART" id="SM00409">
    <property type="entry name" value="IG"/>
    <property type="match status" value="2"/>
</dbReference>
<dbReference type="PANTHER" id="PTHR44468">
    <property type="entry name" value="COXSACKIEVIRUS AND ADENOVIRUS RECEPTOR-RELATED"/>
    <property type="match status" value="1"/>
</dbReference>
<evidence type="ECO:0000256" key="5">
    <source>
        <dbReference type="ARBA" id="ARBA00023768"/>
    </source>
</evidence>
<feature type="compositionally biased region" description="Basic and acidic residues" evidence="6">
    <location>
        <begin position="334"/>
        <end position="343"/>
    </location>
</feature>
<dbReference type="GO" id="GO:0005912">
    <property type="term" value="C:adherens junction"/>
    <property type="evidence" value="ECO:0007669"/>
    <property type="project" value="UniProtKB-SubCell"/>
</dbReference>
<sequence>MSKFWFNSPLPLAALYITAVCLNHAALAVQVTSTGPQTVKKAQGESVTLGCTYTLDAADIGDLDIEWTRVSQDMTQKDELILSYTGGKQYQLGSPDLMSRFKFVGDPSRGDATVSFSSLKVLDTATYQCKVKKTPGIDSRKVTLVVLVRPSPPKCWVEGSEEKGGTVSLRCKSSQGSPPLKYAWTKESGNLPPTATQNPQTGELLIRNHSDSYTGRYLCEVSNEVGTERCTYALQAYNPTNKAGVIAGAVIGALLLLLLLLLLIWLLICCCNKRRYEKEVANEIREDAAAPESRPGSRNSSFRSVLNYRVHSGIHYSSVGKADVTRAVSGRSSTHTERSRVQREASMLASDHRPPLRYDSRYGYPV</sequence>
<evidence type="ECO:0000256" key="7">
    <source>
        <dbReference type="SAM" id="Phobius"/>
    </source>
</evidence>
<reference evidence="10" key="2">
    <citation type="submission" date="2025-09" db="UniProtKB">
        <authorList>
            <consortium name="Ensembl"/>
        </authorList>
    </citation>
    <scope>IDENTIFICATION</scope>
</reference>
<feature type="signal peptide" evidence="8">
    <location>
        <begin position="1"/>
        <end position="28"/>
    </location>
</feature>
<evidence type="ECO:0000256" key="6">
    <source>
        <dbReference type="SAM" id="MobiDB-lite"/>
    </source>
</evidence>
<dbReference type="RefSeq" id="XP_016352970.1">
    <property type="nucleotide sequence ID" value="XM_016497484.1"/>
</dbReference>
<keyword evidence="7" id="KW-1133">Transmembrane helix</keyword>
<dbReference type="Pfam" id="PF13927">
    <property type="entry name" value="Ig_3"/>
    <property type="match status" value="1"/>
</dbReference>
<evidence type="ECO:0000313" key="10">
    <source>
        <dbReference type="Ensembl" id="ENSSANP00000106836.1"/>
    </source>
</evidence>
<feature type="region of interest" description="Disordered" evidence="6">
    <location>
        <begin position="325"/>
        <end position="366"/>
    </location>
</feature>
<protein>
    <submittedName>
        <fullName evidence="10">Coxsackievirus and adenovirus receptor homolog</fullName>
    </submittedName>
</protein>
<feature type="transmembrane region" description="Helical" evidence="7">
    <location>
        <begin position="245"/>
        <end position="268"/>
    </location>
</feature>
<evidence type="ECO:0000256" key="1">
    <source>
        <dbReference type="ARBA" id="ARBA00004435"/>
    </source>
</evidence>
<evidence type="ECO:0000313" key="11">
    <source>
        <dbReference type="Proteomes" id="UP000472260"/>
    </source>
</evidence>
<keyword evidence="11" id="KW-1185">Reference proteome</keyword>
<dbReference type="InterPro" id="IPR013106">
    <property type="entry name" value="Ig_V-set"/>
</dbReference>
<dbReference type="InterPro" id="IPR052307">
    <property type="entry name" value="EJ_Adhesion_Regulator"/>
</dbReference>
<dbReference type="PROSITE" id="PS50835">
    <property type="entry name" value="IG_LIKE"/>
    <property type="match status" value="2"/>
</dbReference>
<dbReference type="KEGG" id="sanh:107696914"/>
<evidence type="ECO:0000256" key="8">
    <source>
        <dbReference type="SAM" id="SignalP"/>
    </source>
</evidence>
<keyword evidence="4" id="KW-0965">Cell junction</keyword>
<dbReference type="SUPFAM" id="SSF48726">
    <property type="entry name" value="Immunoglobulin"/>
    <property type="match status" value="2"/>
</dbReference>
<evidence type="ECO:0000256" key="3">
    <source>
        <dbReference type="ARBA" id="ARBA00022427"/>
    </source>
</evidence>
<evidence type="ECO:0000256" key="4">
    <source>
        <dbReference type="ARBA" id="ARBA00022949"/>
    </source>
</evidence>
<organism evidence="10 11">
    <name type="scientific">Sinocyclocheilus anshuiensis</name>
    <dbReference type="NCBI Taxonomy" id="1608454"/>
    <lineage>
        <taxon>Eukaryota</taxon>
        <taxon>Metazoa</taxon>
        <taxon>Chordata</taxon>
        <taxon>Craniata</taxon>
        <taxon>Vertebrata</taxon>
        <taxon>Euteleostomi</taxon>
        <taxon>Actinopterygii</taxon>
        <taxon>Neopterygii</taxon>
        <taxon>Teleostei</taxon>
        <taxon>Ostariophysi</taxon>
        <taxon>Cypriniformes</taxon>
        <taxon>Cyprinidae</taxon>
        <taxon>Cyprininae</taxon>
        <taxon>Sinocyclocheilus</taxon>
    </lineage>
</organism>
<feature type="chain" id="PRO_5025525458" evidence="8">
    <location>
        <begin position="29"/>
        <end position="366"/>
    </location>
</feature>
<dbReference type="Pfam" id="PF07686">
    <property type="entry name" value="V-set"/>
    <property type="match status" value="1"/>
</dbReference>
<dbReference type="InterPro" id="IPR013783">
    <property type="entry name" value="Ig-like_fold"/>
</dbReference>
<dbReference type="OrthoDB" id="10045577at2759"/>
<dbReference type="InterPro" id="IPR007110">
    <property type="entry name" value="Ig-like_dom"/>
</dbReference>
<feature type="domain" description="Ig-like" evidence="9">
    <location>
        <begin position="11"/>
        <end position="143"/>
    </location>
</feature>
<accession>A0A671TF62</accession>
<comment type="subcellular location">
    <subcellularLocation>
        <location evidence="5">Basolateral cell membrane</location>
        <topology evidence="5">Single-pass type I membrane protein</topology>
    </subcellularLocation>
    <subcellularLocation>
        <location evidence="2">Cell junction</location>
        <location evidence="2">Adherens junction</location>
    </subcellularLocation>
    <subcellularLocation>
        <location evidence="1">Cell junction</location>
        <location evidence="1">Tight junction</location>
    </subcellularLocation>
</comment>
<dbReference type="InterPro" id="IPR003598">
    <property type="entry name" value="Ig_sub2"/>
</dbReference>
<dbReference type="Ensembl" id="ENSSANT00000113355.1">
    <property type="protein sequence ID" value="ENSSANP00000106836.1"/>
    <property type="gene ID" value="ENSSANG00000052198.1"/>
</dbReference>
<dbReference type="SMART" id="SM00408">
    <property type="entry name" value="IGc2"/>
    <property type="match status" value="2"/>
</dbReference>
<dbReference type="InterPro" id="IPR036179">
    <property type="entry name" value="Ig-like_dom_sf"/>
</dbReference>
<dbReference type="AlphaFoldDB" id="A0A671TF62"/>
<dbReference type="GO" id="GO:0016323">
    <property type="term" value="C:basolateral plasma membrane"/>
    <property type="evidence" value="ECO:0007669"/>
    <property type="project" value="UniProtKB-SubCell"/>
</dbReference>
<keyword evidence="7" id="KW-0812">Transmembrane</keyword>
<reference evidence="10" key="1">
    <citation type="submission" date="2025-08" db="UniProtKB">
        <authorList>
            <consortium name="Ensembl"/>
        </authorList>
    </citation>
    <scope>IDENTIFICATION</scope>
</reference>
<evidence type="ECO:0000256" key="2">
    <source>
        <dbReference type="ARBA" id="ARBA00004536"/>
    </source>
</evidence>
<feature type="domain" description="Ig-like" evidence="9">
    <location>
        <begin position="153"/>
        <end position="235"/>
    </location>
</feature>
<keyword evidence="8" id="KW-0732">Signal</keyword>
<keyword evidence="3" id="KW-0796">Tight junction</keyword>
<dbReference type="InterPro" id="IPR003599">
    <property type="entry name" value="Ig_sub"/>
</dbReference>
<gene>
    <name evidence="10" type="primary">LOC107696914</name>
</gene>
<name>A0A671TF62_9TELE</name>
<dbReference type="PANTHER" id="PTHR44468:SF2">
    <property type="entry name" value="V-SET AND IMMUNOGLOBULIN DOMAIN CONTAINING 8B ISOFORM X1"/>
    <property type="match status" value="1"/>
</dbReference>